<dbReference type="GO" id="GO:0008299">
    <property type="term" value="P:isoprenoid biosynthetic process"/>
    <property type="evidence" value="ECO:0007669"/>
    <property type="project" value="UniProtKB-KW"/>
</dbReference>
<evidence type="ECO:0000313" key="8">
    <source>
        <dbReference type="EMBL" id="WOH14040.1"/>
    </source>
</evidence>
<evidence type="ECO:0000256" key="7">
    <source>
        <dbReference type="RuleBase" id="RU362057"/>
    </source>
</evidence>
<evidence type="ECO:0000256" key="6">
    <source>
        <dbReference type="RuleBase" id="RU003718"/>
    </source>
</evidence>
<organism evidence="8 9">
    <name type="scientific">Daucus carota subsp. sativus</name>
    <name type="common">Carrot</name>
    <dbReference type="NCBI Taxonomy" id="79200"/>
    <lineage>
        <taxon>Eukaryota</taxon>
        <taxon>Viridiplantae</taxon>
        <taxon>Streptophyta</taxon>
        <taxon>Embryophyta</taxon>
        <taxon>Tracheophyta</taxon>
        <taxon>Spermatophyta</taxon>
        <taxon>Magnoliopsida</taxon>
        <taxon>eudicotyledons</taxon>
        <taxon>Gunneridae</taxon>
        <taxon>Pentapetalae</taxon>
        <taxon>asterids</taxon>
        <taxon>campanulids</taxon>
        <taxon>Apiales</taxon>
        <taxon>Apiaceae</taxon>
        <taxon>Apioideae</taxon>
        <taxon>Scandiceae</taxon>
        <taxon>Daucinae</taxon>
        <taxon>Daucus</taxon>
        <taxon>Daucus sect. Daucus</taxon>
    </lineage>
</organism>
<keyword evidence="5" id="KW-0414">Isoprene biosynthesis</keyword>
<dbReference type="KEGG" id="dcr:108201928"/>
<dbReference type="AlphaFoldDB" id="A0AAF0XTU9"/>
<dbReference type="EMBL" id="CP093351">
    <property type="protein sequence ID" value="WOH14040.1"/>
    <property type="molecule type" value="Genomic_DNA"/>
</dbReference>
<dbReference type="GO" id="GO:0016138">
    <property type="term" value="P:glycoside biosynthetic process"/>
    <property type="evidence" value="ECO:0007669"/>
    <property type="project" value="UniProtKB-ARBA"/>
</dbReference>
<name>A0AAF0XTU9_DAUCS</name>
<keyword evidence="3 6" id="KW-0328">Glycosyltransferase</keyword>
<dbReference type="GO" id="GO:0008194">
    <property type="term" value="F:UDP-glycosyltransferase activity"/>
    <property type="evidence" value="ECO:0007669"/>
    <property type="project" value="InterPro"/>
</dbReference>
<keyword evidence="9" id="KW-1185">Reference proteome</keyword>
<dbReference type="Pfam" id="PF00201">
    <property type="entry name" value="UDPGT"/>
    <property type="match status" value="1"/>
</dbReference>
<evidence type="ECO:0000256" key="1">
    <source>
        <dbReference type="ARBA" id="ARBA00004721"/>
    </source>
</evidence>
<accession>A0AAF0XTU9</accession>
<evidence type="ECO:0000256" key="2">
    <source>
        <dbReference type="ARBA" id="ARBA00009995"/>
    </source>
</evidence>
<keyword evidence="4 6" id="KW-0808">Transferase</keyword>
<comment type="similarity">
    <text evidence="2 6">Belongs to the UDP-glycosyltransferase family.</text>
</comment>
<dbReference type="Proteomes" id="UP000077755">
    <property type="component" value="Chromosome 9"/>
</dbReference>
<dbReference type="PANTHER" id="PTHR48044">
    <property type="entry name" value="GLYCOSYLTRANSFERASE"/>
    <property type="match status" value="1"/>
</dbReference>
<dbReference type="EC" id="2.4.1.-" evidence="7"/>
<dbReference type="InterPro" id="IPR035595">
    <property type="entry name" value="UDP_glycos_trans_CS"/>
</dbReference>
<dbReference type="SUPFAM" id="SSF53756">
    <property type="entry name" value="UDP-Glycosyltransferase/glycogen phosphorylase"/>
    <property type="match status" value="1"/>
</dbReference>
<evidence type="ECO:0000256" key="3">
    <source>
        <dbReference type="ARBA" id="ARBA00022676"/>
    </source>
</evidence>
<comment type="pathway">
    <text evidence="1">Secondary metabolite biosynthesis; terpenoid biosynthesis.</text>
</comment>
<reference evidence="8" key="2">
    <citation type="submission" date="2022-03" db="EMBL/GenBank/DDBJ databases">
        <title>Draft title - Genomic analysis of global carrot germplasm unveils the trajectory of domestication and the origin of high carotenoid orange carrot.</title>
        <authorList>
            <person name="Iorizzo M."/>
            <person name="Ellison S."/>
            <person name="Senalik D."/>
            <person name="Macko-Podgorni A."/>
            <person name="Grzebelus D."/>
            <person name="Bostan H."/>
            <person name="Rolling W."/>
            <person name="Curaba J."/>
            <person name="Simon P."/>
        </authorList>
    </citation>
    <scope>NUCLEOTIDE SEQUENCE</scope>
    <source>
        <tissue evidence="8">Leaf</tissue>
    </source>
</reference>
<dbReference type="FunFam" id="3.40.50.2000:FF:000060">
    <property type="entry name" value="Glycosyltransferase"/>
    <property type="match status" value="1"/>
</dbReference>
<dbReference type="PANTHER" id="PTHR48044:SF29">
    <property type="entry name" value="GLYCOSYLTRANSFERASE"/>
    <property type="match status" value="1"/>
</dbReference>
<evidence type="ECO:0000256" key="5">
    <source>
        <dbReference type="ARBA" id="ARBA00023229"/>
    </source>
</evidence>
<protein>
    <recommendedName>
        <fullName evidence="7">Glycosyltransferase</fullName>
        <ecNumber evidence="7">2.4.1.-</ecNumber>
    </recommendedName>
</protein>
<dbReference type="CDD" id="cd03784">
    <property type="entry name" value="GT1_Gtf-like"/>
    <property type="match status" value="1"/>
</dbReference>
<reference evidence="8" key="1">
    <citation type="journal article" date="2016" name="Nat. Genet.">
        <title>A high-quality carrot genome assembly provides new insights into carotenoid accumulation and asterid genome evolution.</title>
        <authorList>
            <person name="Iorizzo M."/>
            <person name="Ellison S."/>
            <person name="Senalik D."/>
            <person name="Zeng P."/>
            <person name="Satapoomin P."/>
            <person name="Huang J."/>
            <person name="Bowman M."/>
            <person name="Iovene M."/>
            <person name="Sanseverino W."/>
            <person name="Cavagnaro P."/>
            <person name="Yildiz M."/>
            <person name="Macko-Podgorni A."/>
            <person name="Moranska E."/>
            <person name="Grzebelus E."/>
            <person name="Grzebelus D."/>
            <person name="Ashrafi H."/>
            <person name="Zheng Z."/>
            <person name="Cheng S."/>
            <person name="Spooner D."/>
            <person name="Van Deynze A."/>
            <person name="Simon P."/>
        </authorList>
    </citation>
    <scope>NUCLEOTIDE SEQUENCE</scope>
    <source>
        <tissue evidence="8">Leaf</tissue>
    </source>
</reference>
<sequence length="442" mass="49926">MESKGRDMTVLMLPWLGHSHVSSYLQLGKRLARRGVSIYLCSTPVNLKSVQQALVNNPSIKTVELHLPTWPELPPQHHTVNGLPPNLLSTLKKAFDMAAPEFSHILQTLKPDLLIYDVFQYWAPEVALPQNVPSVLYITSGAVTACHFHHQHNNPHSPFPFPEIYFTDYEKAKNENSFKVNAHGMTTLERVSSCVSQSQMVLVKSCNEIEEKYIHYLSTLSGKKVLPAGLIVSETVDWKEDEDTEIFEWLNKKDKASTVFVSTGTECHLSKEDVEDIANGLELSGVNFIWFVKFPDGDFMGEFLKKFRERNMGEKGIILETWAPQARILQHSSIGGFVSHCGRGSVTEALAYGVPIIAIPMQYDQPLNARVLEEAKLAEEVKRDSNGRLQEGNIAKVIKKIVFHQDGNEIRRKIKNLSASHKENEDKYLDIVVDELHKLCNI</sequence>
<dbReference type="Gene3D" id="3.40.50.2000">
    <property type="entry name" value="Glycogen Phosphorylase B"/>
    <property type="match status" value="2"/>
</dbReference>
<dbReference type="PROSITE" id="PS00375">
    <property type="entry name" value="UDPGT"/>
    <property type="match status" value="1"/>
</dbReference>
<evidence type="ECO:0000313" key="9">
    <source>
        <dbReference type="Proteomes" id="UP000077755"/>
    </source>
</evidence>
<proteinExistence type="inferred from homology"/>
<gene>
    <name evidence="8" type="ORF">DCAR_0933556</name>
</gene>
<evidence type="ECO:0000256" key="4">
    <source>
        <dbReference type="ARBA" id="ARBA00022679"/>
    </source>
</evidence>
<dbReference type="InterPro" id="IPR002213">
    <property type="entry name" value="UDP_glucos_trans"/>
</dbReference>